<dbReference type="GO" id="GO:0006355">
    <property type="term" value="P:regulation of DNA-templated transcription"/>
    <property type="evidence" value="ECO:0000318"/>
    <property type="project" value="GO_Central"/>
</dbReference>
<feature type="compositionally biased region" description="Polar residues" evidence="2">
    <location>
        <begin position="67"/>
        <end position="76"/>
    </location>
</feature>
<keyword evidence="1" id="KW-0175">Coiled coil</keyword>
<dbReference type="PaxDb" id="3218-PP1S16_151V6.1"/>
<accession>A0A2K1IG96</accession>
<dbReference type="RefSeq" id="XP_024364583.1">
    <property type="nucleotide sequence ID" value="XM_024508815.2"/>
</dbReference>
<reference evidence="3 5" key="1">
    <citation type="journal article" date="2008" name="Science">
        <title>The Physcomitrella genome reveals evolutionary insights into the conquest of land by plants.</title>
        <authorList>
            <person name="Rensing S."/>
            <person name="Lang D."/>
            <person name="Zimmer A."/>
            <person name="Terry A."/>
            <person name="Salamov A."/>
            <person name="Shapiro H."/>
            <person name="Nishiyama T."/>
            <person name="Perroud P.-F."/>
            <person name="Lindquist E."/>
            <person name="Kamisugi Y."/>
            <person name="Tanahashi T."/>
            <person name="Sakakibara K."/>
            <person name="Fujita T."/>
            <person name="Oishi K."/>
            <person name="Shin-I T."/>
            <person name="Kuroki Y."/>
            <person name="Toyoda A."/>
            <person name="Suzuki Y."/>
            <person name="Hashimoto A."/>
            <person name="Yamaguchi K."/>
            <person name="Sugano A."/>
            <person name="Kohara Y."/>
            <person name="Fujiyama A."/>
            <person name="Anterola A."/>
            <person name="Aoki S."/>
            <person name="Ashton N."/>
            <person name="Barbazuk W.B."/>
            <person name="Barker E."/>
            <person name="Bennetzen J."/>
            <person name="Bezanilla M."/>
            <person name="Blankenship R."/>
            <person name="Cho S.H."/>
            <person name="Dutcher S."/>
            <person name="Estelle M."/>
            <person name="Fawcett J.A."/>
            <person name="Gundlach H."/>
            <person name="Hanada K."/>
            <person name="Heyl A."/>
            <person name="Hicks K.A."/>
            <person name="Hugh J."/>
            <person name="Lohr M."/>
            <person name="Mayer K."/>
            <person name="Melkozernov A."/>
            <person name="Murata T."/>
            <person name="Nelson D."/>
            <person name="Pils B."/>
            <person name="Prigge M."/>
            <person name="Reiss B."/>
            <person name="Renner T."/>
            <person name="Rombauts S."/>
            <person name="Rushton P."/>
            <person name="Sanderfoot A."/>
            <person name="Schween G."/>
            <person name="Shiu S.-H."/>
            <person name="Stueber K."/>
            <person name="Theodoulou F.L."/>
            <person name="Tu H."/>
            <person name="Van de Peer Y."/>
            <person name="Verrier P.J."/>
            <person name="Waters E."/>
            <person name="Wood A."/>
            <person name="Yang L."/>
            <person name="Cove D."/>
            <person name="Cuming A."/>
            <person name="Hasebe M."/>
            <person name="Lucas S."/>
            <person name="Mishler D.B."/>
            <person name="Reski R."/>
            <person name="Grigoriev I."/>
            <person name="Quatrano R.S."/>
            <person name="Boore J.L."/>
        </authorList>
    </citation>
    <scope>NUCLEOTIDE SEQUENCE [LARGE SCALE GENOMIC DNA]</scope>
    <source>
        <strain evidence="4 5">cv. Gransden 2004</strain>
    </source>
</reference>
<dbReference type="EnsemblPlants" id="Pp3c24_10590V3.1">
    <property type="protein sequence ID" value="Pp3c24_10590V3.1"/>
    <property type="gene ID" value="Pp3c24_10590"/>
</dbReference>
<sequence>MPGMASVETMARSQLDHLEAGKLKLAKFKERSKNKSRNKNASPDLSKKSATPDAKVTANGNPKAERSSQFSTSSPSDVVKGIEVVHSGSFAIEPEIGRWKDTGEIEGKRKQQEIEETRRKNFEAEEAIKNEREAEDQRKQLELVERFKRIEYEAEETKRRRWEAVESKRKDCEDAEQARQNVLIVKVAKQAECEAEEVKQKEREAEEVKRRQLLLAEYAKRKEREAEEIKKREQEAEAIKRKEHEAEEVKWRQRAEEEVRRKQREEFSGLEQHIQDLTEEKFGLQRELAKARAMTENFVTEHYALVENFNNQGQLVNQLKQDIEGLEVRMKEREAFATATLSERDTALQECEAAREQSQLMAGEVIVLENRIRTLRSRELKMEKDVCNLSSEVESCKKLAAAWEQDRAHLQTLIDALNEEKKVMQVRLRKVASGEREFSYRSENSEAAQSRERVLADASTSTDDLPPSPLKISSEGPSTPLISPSLDSWRHSRQFEEPLSSQSTVQSSHLRSTYESFIPSPLSGERYSQLLSAEPEPSSLTVLAGSFIRAGYQSINLQETSTSIPVDVMRTINNISDIINSLSEEKSAIVKALRAESKAGVELRTKNADLSKKLEATTQQLELGVAQRMVDGNSTTGLSTSRYATAALDYVDEGDEVVDRVFTWIMQLFPSRKSRRNGVKRL</sequence>
<organism evidence="3">
    <name type="scientific">Physcomitrium patens</name>
    <name type="common">Spreading-leaved earth moss</name>
    <name type="synonym">Physcomitrella patens</name>
    <dbReference type="NCBI Taxonomy" id="3218"/>
    <lineage>
        <taxon>Eukaryota</taxon>
        <taxon>Viridiplantae</taxon>
        <taxon>Streptophyta</taxon>
        <taxon>Embryophyta</taxon>
        <taxon>Bryophyta</taxon>
        <taxon>Bryophytina</taxon>
        <taxon>Bryopsida</taxon>
        <taxon>Funariidae</taxon>
        <taxon>Funariales</taxon>
        <taxon>Funariaceae</taxon>
        <taxon>Physcomitrium</taxon>
    </lineage>
</organism>
<feature type="compositionally biased region" description="Basic and acidic residues" evidence="2">
    <location>
        <begin position="14"/>
        <end position="33"/>
    </location>
</feature>
<reference evidence="3 5" key="2">
    <citation type="journal article" date="2018" name="Plant J.">
        <title>The Physcomitrella patens chromosome-scale assembly reveals moss genome structure and evolution.</title>
        <authorList>
            <person name="Lang D."/>
            <person name="Ullrich K.K."/>
            <person name="Murat F."/>
            <person name="Fuchs J."/>
            <person name="Jenkins J."/>
            <person name="Haas F.B."/>
            <person name="Piednoel M."/>
            <person name="Gundlach H."/>
            <person name="Van Bel M."/>
            <person name="Meyberg R."/>
            <person name="Vives C."/>
            <person name="Morata J."/>
            <person name="Symeonidi A."/>
            <person name="Hiss M."/>
            <person name="Muchero W."/>
            <person name="Kamisugi Y."/>
            <person name="Saleh O."/>
            <person name="Blanc G."/>
            <person name="Decker E.L."/>
            <person name="van Gessel N."/>
            <person name="Grimwood J."/>
            <person name="Hayes R.D."/>
            <person name="Graham S.W."/>
            <person name="Gunter L.E."/>
            <person name="McDaniel S.F."/>
            <person name="Hoernstein S.N.W."/>
            <person name="Larsson A."/>
            <person name="Li F.W."/>
            <person name="Perroud P.F."/>
            <person name="Phillips J."/>
            <person name="Ranjan P."/>
            <person name="Rokshar D.S."/>
            <person name="Rothfels C.J."/>
            <person name="Schneider L."/>
            <person name="Shu S."/>
            <person name="Stevenson D.W."/>
            <person name="Thummler F."/>
            <person name="Tillich M."/>
            <person name="Villarreal Aguilar J.C."/>
            <person name="Widiez T."/>
            <person name="Wong G.K."/>
            <person name="Wymore A."/>
            <person name="Zhang Y."/>
            <person name="Zimmer A.D."/>
            <person name="Quatrano R.S."/>
            <person name="Mayer K.F.X."/>
            <person name="Goodstein D."/>
            <person name="Casacuberta J.M."/>
            <person name="Vandepoele K."/>
            <person name="Reski R."/>
            <person name="Cuming A.C."/>
            <person name="Tuskan G.A."/>
            <person name="Maumus F."/>
            <person name="Salse J."/>
            <person name="Schmutz J."/>
            <person name="Rensing S.A."/>
        </authorList>
    </citation>
    <scope>NUCLEOTIDE SEQUENCE [LARGE SCALE GENOMIC DNA]</scope>
    <source>
        <strain evidence="4 5">cv. Gransden 2004</strain>
    </source>
</reference>
<dbReference type="Gramene" id="Pp3c24_10590V3.2">
    <property type="protein sequence ID" value="Pp3c24_10590V3.2"/>
    <property type="gene ID" value="Pp3c24_10590"/>
</dbReference>
<keyword evidence="5" id="KW-1185">Reference proteome</keyword>
<feature type="compositionally biased region" description="Basic and acidic residues" evidence="2">
    <location>
        <begin position="438"/>
        <end position="455"/>
    </location>
</feature>
<dbReference type="GeneID" id="112276964"/>
<evidence type="ECO:0000313" key="5">
    <source>
        <dbReference type="Proteomes" id="UP000006727"/>
    </source>
</evidence>
<dbReference type="Gramene" id="Pp3c24_10590V3.1">
    <property type="protein sequence ID" value="Pp3c24_10590V3.1"/>
    <property type="gene ID" value="Pp3c24_10590"/>
</dbReference>
<reference evidence="4" key="3">
    <citation type="submission" date="2020-12" db="UniProtKB">
        <authorList>
            <consortium name="EnsemblPlants"/>
        </authorList>
    </citation>
    <scope>IDENTIFICATION</scope>
</reference>
<protein>
    <submittedName>
        <fullName evidence="3 4">Uncharacterized protein</fullName>
    </submittedName>
</protein>
<dbReference type="InterPro" id="IPR044194">
    <property type="entry name" value="BLISTER"/>
</dbReference>
<evidence type="ECO:0000256" key="1">
    <source>
        <dbReference type="SAM" id="Coils"/>
    </source>
</evidence>
<dbReference type="PANTHER" id="PTHR47490:SF2">
    <property type="entry name" value="PROTEIN BLISTER"/>
    <property type="match status" value="1"/>
</dbReference>
<dbReference type="EMBL" id="ABEU02000024">
    <property type="protein sequence ID" value="PNR28299.1"/>
    <property type="molecule type" value="Genomic_DNA"/>
</dbReference>
<dbReference type="PANTHER" id="PTHR47490">
    <property type="entry name" value="PROTEIN BLISTER"/>
    <property type="match status" value="1"/>
</dbReference>
<feature type="region of interest" description="Disordered" evidence="2">
    <location>
        <begin position="438"/>
        <end position="486"/>
    </location>
</feature>
<name>A0A2K1IG96_PHYPA</name>
<dbReference type="GO" id="GO:0040008">
    <property type="term" value="P:regulation of growth"/>
    <property type="evidence" value="ECO:0007669"/>
    <property type="project" value="InterPro"/>
</dbReference>
<dbReference type="Proteomes" id="UP000006727">
    <property type="component" value="Chromosome 24"/>
</dbReference>
<feature type="region of interest" description="Disordered" evidence="2">
    <location>
        <begin position="95"/>
        <end position="135"/>
    </location>
</feature>
<dbReference type="GO" id="GO:0005634">
    <property type="term" value="C:nucleus"/>
    <property type="evidence" value="ECO:0000318"/>
    <property type="project" value="GO_Central"/>
</dbReference>
<dbReference type="AlphaFoldDB" id="A0A2K1IG96"/>
<evidence type="ECO:0000256" key="2">
    <source>
        <dbReference type="SAM" id="MobiDB-lite"/>
    </source>
</evidence>
<gene>
    <name evidence="4" type="primary">LOC112276964</name>
    <name evidence="3" type="ORF">PHYPA_028891</name>
</gene>
<evidence type="ECO:0000313" key="4">
    <source>
        <dbReference type="EnsemblPlants" id="Pp3c24_10590V3.1"/>
    </source>
</evidence>
<dbReference type="OrthoDB" id="2019993at2759"/>
<evidence type="ECO:0000313" key="3">
    <source>
        <dbReference type="EMBL" id="PNR28299.1"/>
    </source>
</evidence>
<feature type="compositionally biased region" description="Polar residues" evidence="2">
    <location>
        <begin position="475"/>
        <end position="486"/>
    </location>
</feature>
<feature type="coiled-coil region" evidence="1">
    <location>
        <begin position="184"/>
        <end position="294"/>
    </location>
</feature>
<dbReference type="EnsemblPlants" id="Pp3c24_10590V3.2">
    <property type="protein sequence ID" value="Pp3c24_10590V3.2"/>
    <property type="gene ID" value="Pp3c24_10590"/>
</dbReference>
<feature type="region of interest" description="Disordered" evidence="2">
    <location>
        <begin position="1"/>
        <end position="78"/>
    </location>
</feature>
<proteinExistence type="predicted"/>